<evidence type="ECO:0000313" key="1">
    <source>
        <dbReference type="EMBL" id="KFD69887.1"/>
    </source>
</evidence>
<proteinExistence type="predicted"/>
<dbReference type="Proteomes" id="UP000030758">
    <property type="component" value="Unassembled WGS sequence"/>
</dbReference>
<organism evidence="1">
    <name type="scientific">Trichuris suis</name>
    <name type="common">pig whipworm</name>
    <dbReference type="NCBI Taxonomy" id="68888"/>
    <lineage>
        <taxon>Eukaryota</taxon>
        <taxon>Metazoa</taxon>
        <taxon>Ecdysozoa</taxon>
        <taxon>Nematoda</taxon>
        <taxon>Enoplea</taxon>
        <taxon>Dorylaimia</taxon>
        <taxon>Trichinellida</taxon>
        <taxon>Trichuridae</taxon>
        <taxon>Trichuris</taxon>
    </lineage>
</organism>
<dbReference type="EMBL" id="KL367492">
    <property type="protein sequence ID" value="KFD69887.1"/>
    <property type="molecule type" value="Genomic_DNA"/>
</dbReference>
<name>A0A085NK91_9BILA</name>
<sequence length="121" mass="13363">MESTSIVSGCEVGAYDSLSPTNERPCRVIASSAIEDALTANALSSRSWFEALLRNVHPRILASTYVGPYRTSTRTKKTVTILYGDKLKTVSIDRVKPAFIDPTQKSPELHVQFSLSVEFIQ</sequence>
<protein>
    <submittedName>
        <fullName evidence="1">Uncharacterized protein</fullName>
    </submittedName>
</protein>
<accession>A0A085NK91</accession>
<dbReference type="AlphaFoldDB" id="A0A085NK91"/>
<gene>
    <name evidence="1" type="ORF">M514_06099</name>
</gene>
<reference evidence="1" key="1">
    <citation type="journal article" date="2014" name="Nat. Genet.">
        <title>Genome and transcriptome of the porcine whipworm Trichuris suis.</title>
        <authorList>
            <person name="Jex A.R."/>
            <person name="Nejsum P."/>
            <person name="Schwarz E.M."/>
            <person name="Hu L."/>
            <person name="Young N.D."/>
            <person name="Hall R.S."/>
            <person name="Korhonen P.K."/>
            <person name="Liao S."/>
            <person name="Thamsborg S."/>
            <person name="Xia J."/>
            <person name="Xu P."/>
            <person name="Wang S."/>
            <person name="Scheerlinck J.P."/>
            <person name="Hofmann A."/>
            <person name="Sternberg P.W."/>
            <person name="Wang J."/>
            <person name="Gasser R.B."/>
        </authorList>
    </citation>
    <scope>NUCLEOTIDE SEQUENCE [LARGE SCALE GENOMIC DNA]</scope>
    <source>
        <strain evidence="1">DCEP-RM93F</strain>
    </source>
</reference>